<dbReference type="EMBL" id="CP163445">
    <property type="protein sequence ID" value="XDQ78609.1"/>
    <property type="molecule type" value="Genomic_DNA"/>
</dbReference>
<evidence type="ECO:0000256" key="3">
    <source>
        <dbReference type="ARBA" id="ARBA00022553"/>
    </source>
</evidence>
<organism evidence="8">
    <name type="scientific">Streptomyces sp. Y1</name>
    <dbReference type="NCBI Taxonomy" id="3238634"/>
    <lineage>
        <taxon>Bacteria</taxon>
        <taxon>Bacillati</taxon>
        <taxon>Actinomycetota</taxon>
        <taxon>Actinomycetes</taxon>
        <taxon>Kitasatosporales</taxon>
        <taxon>Streptomycetaceae</taxon>
        <taxon>Streptomyces</taxon>
    </lineage>
</organism>
<comment type="catalytic activity">
    <reaction evidence="1">
        <text>ATP + protein L-histidine = ADP + protein N-phospho-L-histidine.</text>
        <dbReference type="EC" id="2.7.13.3"/>
    </reaction>
</comment>
<feature type="compositionally biased region" description="Pro residues" evidence="6">
    <location>
        <begin position="534"/>
        <end position="544"/>
    </location>
</feature>
<keyword evidence="4" id="KW-0808">Transferase</keyword>
<protein>
    <recommendedName>
        <fullName evidence="2">histidine kinase</fullName>
        <ecNumber evidence="2">2.7.13.3</ecNumber>
    </recommendedName>
</protein>
<keyword evidence="5" id="KW-0418">Kinase</keyword>
<dbReference type="GO" id="GO:0005886">
    <property type="term" value="C:plasma membrane"/>
    <property type="evidence" value="ECO:0007669"/>
    <property type="project" value="TreeGrafter"/>
</dbReference>
<evidence type="ECO:0000259" key="7">
    <source>
        <dbReference type="Pfam" id="PF02518"/>
    </source>
</evidence>
<feature type="compositionally biased region" description="Low complexity" evidence="6">
    <location>
        <begin position="446"/>
        <end position="463"/>
    </location>
</feature>
<feature type="compositionally biased region" description="Basic and acidic residues" evidence="6">
    <location>
        <begin position="600"/>
        <end position="630"/>
    </location>
</feature>
<dbReference type="InterPro" id="IPR036890">
    <property type="entry name" value="HATPase_C_sf"/>
</dbReference>
<feature type="compositionally biased region" description="Basic and acidic residues" evidence="6">
    <location>
        <begin position="42"/>
        <end position="116"/>
    </location>
</feature>
<sequence>MTQSALIAPIVLAVVAAVAVGLLARARARAAGRAAAAGTAREQAEERTRAAEGRLARAEQQLREAQEDTRRAAEEARRAEDRHREAEERARAREERAAAAEERARAAEERAHEAERQGAAAAARAERAEQRLAAAGTAREQAERHAAALLAEIGHLAQERVAATAVRLTHPNSPPVGPLDAQAVGPEAVRALQAVLDAATGAIADERERVDAAARAAMRGATSRIQTLLYQIQSLVQQLQNDNDDPRLLELDFRNEVALRRIQTVAVLCEAWPGLARTDSPLAEVVVGALSRVPGYARIKVANHLREQRLAVVARAAEPIAVTLAELLANATAYSHPETDVPVTVQQGGRGALVIIDDSGIGMEEDQLRRARRLLAGPPDVLLTELGNPPKTGFAVIGKLARQYGFACHIEPSPYGGMRTILRIPAALVTVVDEAQPLSVLTPLPLRAGAGPAPAPTVQAVPPMRDADERDFPGLADRHDQAGPHPAPAIRVVPDVPADGDPGGEEPPVETGEDGSGLPSRRRRRPLAAGQPGGPAPAPAPAGPPARSAECVADRWQALQQGTDAGRAAAQDGAARAEAVRDGTASAPSPEHPGTTGDTTAERDTGDRTTGDTTAERDTGDHTPGDRTTGDHTPGQTLEGAEQ</sequence>
<feature type="compositionally biased region" description="Basic and acidic residues" evidence="6">
    <location>
        <begin position="465"/>
        <end position="482"/>
    </location>
</feature>
<keyword evidence="8" id="KW-0067">ATP-binding</keyword>
<reference evidence="8" key="1">
    <citation type="submission" date="2024-07" db="EMBL/GenBank/DDBJ databases">
        <authorList>
            <person name="Yu S.T."/>
        </authorList>
    </citation>
    <scope>NUCLEOTIDE SEQUENCE</scope>
    <source>
        <strain evidence="8">Y1</strain>
    </source>
</reference>
<dbReference type="PANTHER" id="PTHR45436">
    <property type="entry name" value="SENSOR HISTIDINE KINASE YKOH"/>
    <property type="match status" value="1"/>
</dbReference>
<dbReference type="PANTHER" id="PTHR45436:SF5">
    <property type="entry name" value="SENSOR HISTIDINE KINASE TRCS"/>
    <property type="match status" value="1"/>
</dbReference>
<dbReference type="InterPro" id="IPR050428">
    <property type="entry name" value="TCS_sensor_his_kinase"/>
</dbReference>
<evidence type="ECO:0000256" key="2">
    <source>
        <dbReference type="ARBA" id="ARBA00012438"/>
    </source>
</evidence>
<dbReference type="GO" id="GO:0005524">
    <property type="term" value="F:ATP binding"/>
    <property type="evidence" value="ECO:0007669"/>
    <property type="project" value="UniProtKB-KW"/>
</dbReference>
<dbReference type="EC" id="2.7.13.3" evidence="2"/>
<dbReference type="RefSeq" id="WP_369182966.1">
    <property type="nucleotide sequence ID" value="NZ_CP163445.1"/>
</dbReference>
<keyword evidence="8" id="KW-0547">Nucleotide-binding</keyword>
<evidence type="ECO:0000256" key="1">
    <source>
        <dbReference type="ARBA" id="ARBA00000085"/>
    </source>
</evidence>
<evidence type="ECO:0000313" key="8">
    <source>
        <dbReference type="EMBL" id="XDQ78609.1"/>
    </source>
</evidence>
<dbReference type="Gene3D" id="3.30.565.10">
    <property type="entry name" value="Histidine kinase-like ATPase, C-terminal domain"/>
    <property type="match status" value="1"/>
</dbReference>
<evidence type="ECO:0000256" key="6">
    <source>
        <dbReference type="SAM" id="MobiDB-lite"/>
    </source>
</evidence>
<feature type="region of interest" description="Disordered" evidence="6">
    <location>
        <begin position="446"/>
        <end position="643"/>
    </location>
</feature>
<dbReference type="SUPFAM" id="SSF57997">
    <property type="entry name" value="Tropomyosin"/>
    <property type="match status" value="1"/>
</dbReference>
<evidence type="ECO:0000256" key="5">
    <source>
        <dbReference type="ARBA" id="ARBA00022777"/>
    </source>
</evidence>
<dbReference type="SUPFAM" id="SSF55874">
    <property type="entry name" value="ATPase domain of HSP90 chaperone/DNA topoisomerase II/histidine kinase"/>
    <property type="match status" value="1"/>
</dbReference>
<feature type="region of interest" description="Disordered" evidence="6">
    <location>
        <begin position="34"/>
        <end position="126"/>
    </location>
</feature>
<accession>A0AB39THG7</accession>
<feature type="domain" description="Histidine kinase/HSP90-like ATPase" evidence="7">
    <location>
        <begin position="322"/>
        <end position="426"/>
    </location>
</feature>
<feature type="compositionally biased region" description="Acidic residues" evidence="6">
    <location>
        <begin position="502"/>
        <end position="513"/>
    </location>
</feature>
<proteinExistence type="predicted"/>
<keyword evidence="3" id="KW-0597">Phosphoprotein</keyword>
<feature type="compositionally biased region" description="Low complexity" evidence="6">
    <location>
        <begin position="560"/>
        <end position="577"/>
    </location>
</feature>
<dbReference type="GO" id="GO:0000160">
    <property type="term" value="P:phosphorelay signal transduction system"/>
    <property type="evidence" value="ECO:0007669"/>
    <property type="project" value="TreeGrafter"/>
</dbReference>
<dbReference type="Pfam" id="PF02518">
    <property type="entry name" value="HATPase_c"/>
    <property type="match status" value="1"/>
</dbReference>
<gene>
    <name evidence="8" type="ORF">AB2U05_09095</name>
</gene>
<dbReference type="GO" id="GO:0004673">
    <property type="term" value="F:protein histidine kinase activity"/>
    <property type="evidence" value="ECO:0007669"/>
    <property type="project" value="UniProtKB-EC"/>
</dbReference>
<dbReference type="AlphaFoldDB" id="A0AB39THG7"/>
<dbReference type="InterPro" id="IPR003594">
    <property type="entry name" value="HATPase_dom"/>
</dbReference>
<evidence type="ECO:0000256" key="4">
    <source>
        <dbReference type="ARBA" id="ARBA00022679"/>
    </source>
</evidence>
<name>A0AB39THG7_9ACTN</name>